<dbReference type="GO" id="GO:0005694">
    <property type="term" value="C:chromosome"/>
    <property type="evidence" value="ECO:0007669"/>
    <property type="project" value="UniProtKB-SubCell"/>
</dbReference>
<dbReference type="AlphaFoldDB" id="A0AAW0AQD6"/>
<keyword evidence="5" id="KW-0808">Transferase</keyword>
<evidence type="ECO:0000256" key="4">
    <source>
        <dbReference type="ARBA" id="ARBA00022603"/>
    </source>
</evidence>
<dbReference type="InterPro" id="IPR001214">
    <property type="entry name" value="SET_dom"/>
</dbReference>
<gene>
    <name evidence="9" type="ORF">R3P38DRAFT_3361869</name>
</gene>
<comment type="subcellular location">
    <subcellularLocation>
        <location evidence="2">Chromosome</location>
    </subcellularLocation>
    <subcellularLocation>
        <location evidence="1">Nucleus</location>
    </subcellularLocation>
</comment>
<accession>A0AAW0AQD6</accession>
<proteinExistence type="predicted"/>
<evidence type="ECO:0000313" key="9">
    <source>
        <dbReference type="EMBL" id="KAK7015221.1"/>
    </source>
</evidence>
<dbReference type="SMART" id="SM00317">
    <property type="entry name" value="SET"/>
    <property type="match status" value="1"/>
</dbReference>
<dbReference type="PANTHER" id="PTHR22884">
    <property type="entry name" value="SET DOMAIN PROTEINS"/>
    <property type="match status" value="1"/>
</dbReference>
<evidence type="ECO:0000256" key="3">
    <source>
        <dbReference type="ARBA" id="ARBA00022454"/>
    </source>
</evidence>
<dbReference type="SUPFAM" id="SSF82199">
    <property type="entry name" value="SET domain"/>
    <property type="match status" value="1"/>
</dbReference>
<dbReference type="InterPro" id="IPR050777">
    <property type="entry name" value="SET2_Histone-Lys_MeTrsfase"/>
</dbReference>
<evidence type="ECO:0000256" key="6">
    <source>
        <dbReference type="ARBA" id="ARBA00022691"/>
    </source>
</evidence>
<dbReference type="Proteomes" id="UP001362999">
    <property type="component" value="Unassembled WGS sequence"/>
</dbReference>
<organism evidence="9 10">
    <name type="scientific">Favolaschia claudopus</name>
    <dbReference type="NCBI Taxonomy" id="2862362"/>
    <lineage>
        <taxon>Eukaryota</taxon>
        <taxon>Fungi</taxon>
        <taxon>Dikarya</taxon>
        <taxon>Basidiomycota</taxon>
        <taxon>Agaricomycotina</taxon>
        <taxon>Agaricomycetes</taxon>
        <taxon>Agaricomycetidae</taxon>
        <taxon>Agaricales</taxon>
        <taxon>Marasmiineae</taxon>
        <taxon>Mycenaceae</taxon>
        <taxon>Favolaschia</taxon>
    </lineage>
</organism>
<comment type="caution">
    <text evidence="9">The sequence shown here is derived from an EMBL/GenBank/DDBJ whole genome shotgun (WGS) entry which is preliminary data.</text>
</comment>
<evidence type="ECO:0000259" key="8">
    <source>
        <dbReference type="PROSITE" id="PS50280"/>
    </source>
</evidence>
<keyword evidence="10" id="KW-1185">Reference proteome</keyword>
<evidence type="ECO:0000256" key="7">
    <source>
        <dbReference type="ARBA" id="ARBA00023242"/>
    </source>
</evidence>
<dbReference type="EMBL" id="JAWWNJ010000054">
    <property type="protein sequence ID" value="KAK7015221.1"/>
    <property type="molecule type" value="Genomic_DNA"/>
</dbReference>
<dbReference type="Pfam" id="PF00856">
    <property type="entry name" value="SET"/>
    <property type="match status" value="1"/>
</dbReference>
<sequence>MAPTAMRHKAIDKSTFIPKPYVIAGRFAVRVRTSGLSARQRSRMLVIAERGFLPGVVFYTSSILSSYRGSYIVEYAGSQIGSVRKRELVAKGCVYILQATSNVFVDASKDTPNNIARYINHCCAPNARVEIWEDIAGQARALVIASRRIGAGEEITIDYGRCSCPTNYLPDY</sequence>
<dbReference type="InterPro" id="IPR046341">
    <property type="entry name" value="SET_dom_sf"/>
</dbReference>
<keyword evidence="3" id="KW-0158">Chromosome</keyword>
<dbReference type="GO" id="GO:0005634">
    <property type="term" value="C:nucleus"/>
    <property type="evidence" value="ECO:0007669"/>
    <property type="project" value="UniProtKB-SubCell"/>
</dbReference>
<evidence type="ECO:0000256" key="5">
    <source>
        <dbReference type="ARBA" id="ARBA00022679"/>
    </source>
</evidence>
<name>A0AAW0AQD6_9AGAR</name>
<keyword evidence="7" id="KW-0539">Nucleus</keyword>
<dbReference type="GO" id="GO:0032259">
    <property type="term" value="P:methylation"/>
    <property type="evidence" value="ECO:0007669"/>
    <property type="project" value="UniProtKB-KW"/>
</dbReference>
<evidence type="ECO:0000313" key="10">
    <source>
        <dbReference type="Proteomes" id="UP001362999"/>
    </source>
</evidence>
<protein>
    <recommendedName>
        <fullName evidence="8">SET domain-containing protein</fullName>
    </recommendedName>
</protein>
<reference evidence="9 10" key="1">
    <citation type="journal article" date="2024" name="J Genomics">
        <title>Draft genome sequencing and assembly of Favolaschia claudopus CIRM-BRFM 2984 isolated from oak limbs.</title>
        <authorList>
            <person name="Navarro D."/>
            <person name="Drula E."/>
            <person name="Chaduli D."/>
            <person name="Cazenave R."/>
            <person name="Ahrendt S."/>
            <person name="Wang J."/>
            <person name="Lipzen A."/>
            <person name="Daum C."/>
            <person name="Barry K."/>
            <person name="Grigoriev I.V."/>
            <person name="Favel A."/>
            <person name="Rosso M.N."/>
            <person name="Martin F."/>
        </authorList>
    </citation>
    <scope>NUCLEOTIDE SEQUENCE [LARGE SCALE GENOMIC DNA]</scope>
    <source>
        <strain evidence="9 10">CIRM-BRFM 2984</strain>
    </source>
</reference>
<keyword evidence="6" id="KW-0949">S-adenosyl-L-methionine</keyword>
<dbReference type="GO" id="GO:0008168">
    <property type="term" value="F:methyltransferase activity"/>
    <property type="evidence" value="ECO:0007669"/>
    <property type="project" value="UniProtKB-KW"/>
</dbReference>
<dbReference type="Gene3D" id="2.170.270.10">
    <property type="entry name" value="SET domain"/>
    <property type="match status" value="1"/>
</dbReference>
<evidence type="ECO:0000256" key="1">
    <source>
        <dbReference type="ARBA" id="ARBA00004123"/>
    </source>
</evidence>
<evidence type="ECO:0000256" key="2">
    <source>
        <dbReference type="ARBA" id="ARBA00004286"/>
    </source>
</evidence>
<keyword evidence="4" id="KW-0489">Methyltransferase</keyword>
<feature type="domain" description="SET" evidence="8">
    <location>
        <begin position="54"/>
        <end position="160"/>
    </location>
</feature>
<dbReference type="PROSITE" id="PS50280">
    <property type="entry name" value="SET"/>
    <property type="match status" value="1"/>
</dbReference>